<protein>
    <submittedName>
        <fullName evidence="1">Uncharacterized protein</fullName>
    </submittedName>
</protein>
<dbReference type="AlphaFoldDB" id="A0AAV4WDF0"/>
<evidence type="ECO:0000313" key="2">
    <source>
        <dbReference type="Proteomes" id="UP001054837"/>
    </source>
</evidence>
<gene>
    <name evidence="1" type="ORF">CDAR_552891</name>
</gene>
<organism evidence="1 2">
    <name type="scientific">Caerostris darwini</name>
    <dbReference type="NCBI Taxonomy" id="1538125"/>
    <lineage>
        <taxon>Eukaryota</taxon>
        <taxon>Metazoa</taxon>
        <taxon>Ecdysozoa</taxon>
        <taxon>Arthropoda</taxon>
        <taxon>Chelicerata</taxon>
        <taxon>Arachnida</taxon>
        <taxon>Araneae</taxon>
        <taxon>Araneomorphae</taxon>
        <taxon>Entelegynae</taxon>
        <taxon>Araneoidea</taxon>
        <taxon>Araneidae</taxon>
        <taxon>Caerostris</taxon>
    </lineage>
</organism>
<keyword evidence="2" id="KW-1185">Reference proteome</keyword>
<accession>A0AAV4WDF0</accession>
<dbReference type="Proteomes" id="UP001054837">
    <property type="component" value="Unassembled WGS sequence"/>
</dbReference>
<comment type="caution">
    <text evidence="1">The sequence shown here is derived from an EMBL/GenBank/DDBJ whole genome shotgun (WGS) entry which is preliminary data.</text>
</comment>
<dbReference type="EMBL" id="BPLQ01014384">
    <property type="protein sequence ID" value="GIY79335.1"/>
    <property type="molecule type" value="Genomic_DNA"/>
</dbReference>
<sequence length="134" mass="15511">MKESATCVNCSKMANLHKILWKRQEKFFKIARPPTTQSVGLQPCFLHQYDCRTITPRSGFYYPNAYSSRYHRNSGSANFTTLVQQKDEITPRGVAFQTSLFESSTQKMYCTNIIWRAAYIHQLNHVRVMAAHAL</sequence>
<reference evidence="1 2" key="1">
    <citation type="submission" date="2021-06" db="EMBL/GenBank/DDBJ databases">
        <title>Caerostris darwini draft genome.</title>
        <authorList>
            <person name="Kono N."/>
            <person name="Arakawa K."/>
        </authorList>
    </citation>
    <scope>NUCLEOTIDE SEQUENCE [LARGE SCALE GENOMIC DNA]</scope>
</reference>
<proteinExistence type="predicted"/>
<name>A0AAV4WDF0_9ARAC</name>
<evidence type="ECO:0000313" key="1">
    <source>
        <dbReference type="EMBL" id="GIY79335.1"/>
    </source>
</evidence>